<protein>
    <submittedName>
        <fullName evidence="2">Uncharacterized protein</fullName>
    </submittedName>
</protein>
<feature type="compositionally biased region" description="Basic and acidic residues" evidence="1">
    <location>
        <begin position="24"/>
        <end position="47"/>
    </location>
</feature>
<evidence type="ECO:0000313" key="2">
    <source>
        <dbReference type="EMBL" id="SHI34672.1"/>
    </source>
</evidence>
<dbReference type="EMBL" id="FQYY01000001">
    <property type="protein sequence ID" value="SHI34672.1"/>
    <property type="molecule type" value="Genomic_DNA"/>
</dbReference>
<evidence type="ECO:0000256" key="1">
    <source>
        <dbReference type="SAM" id="MobiDB-lite"/>
    </source>
</evidence>
<sequence length="47" mass="5512">MGVIDDNRNKRKHKDTESPLGNIGDRKQNTNKFDIDEKTIKNQQNKE</sequence>
<feature type="region of interest" description="Disordered" evidence="1">
    <location>
        <begin position="1"/>
        <end position="47"/>
    </location>
</feature>
<dbReference type="Proteomes" id="UP000184225">
    <property type="component" value="Unassembled WGS sequence"/>
</dbReference>
<proteinExistence type="predicted"/>
<keyword evidence="3" id="KW-1185">Reference proteome</keyword>
<evidence type="ECO:0000313" key="3">
    <source>
        <dbReference type="Proteomes" id="UP000184225"/>
    </source>
</evidence>
<dbReference type="RefSeq" id="WP_159432685.1">
    <property type="nucleotide sequence ID" value="NZ_FQYY01000001.1"/>
</dbReference>
<reference evidence="2 3" key="1">
    <citation type="submission" date="2016-11" db="EMBL/GenBank/DDBJ databases">
        <authorList>
            <person name="Jaros S."/>
            <person name="Januszkiewicz K."/>
            <person name="Wedrychowicz H."/>
        </authorList>
    </citation>
    <scope>NUCLEOTIDE SEQUENCE [LARGE SCALE GENOMIC DNA]</scope>
    <source>
        <strain evidence="2 3">DSM 21425</strain>
    </source>
</reference>
<dbReference type="OrthoDB" id="1450756at2"/>
<organism evidence="2 3">
    <name type="scientific">Mesonia phycicola</name>
    <dbReference type="NCBI Taxonomy" id="579105"/>
    <lineage>
        <taxon>Bacteria</taxon>
        <taxon>Pseudomonadati</taxon>
        <taxon>Bacteroidota</taxon>
        <taxon>Flavobacteriia</taxon>
        <taxon>Flavobacteriales</taxon>
        <taxon>Flavobacteriaceae</taxon>
        <taxon>Mesonia</taxon>
    </lineage>
</organism>
<accession>A0A1M6AE29</accession>
<name>A0A1M6AE29_9FLAO</name>
<gene>
    <name evidence="2" type="ORF">SAMN04488096_101222</name>
</gene>
<dbReference type="AlphaFoldDB" id="A0A1M6AE29"/>